<dbReference type="PROSITE" id="PS00464">
    <property type="entry name" value="RIBOSOMAL_L22"/>
    <property type="match status" value="1"/>
</dbReference>
<dbReference type="Pfam" id="PF00237">
    <property type="entry name" value="Ribosomal_L22"/>
    <property type="match status" value="1"/>
</dbReference>
<dbReference type="InterPro" id="IPR036394">
    <property type="entry name" value="Ribosomal_uL22_sf"/>
</dbReference>
<dbReference type="GO" id="GO:0006412">
    <property type="term" value="P:translation"/>
    <property type="evidence" value="ECO:0007669"/>
    <property type="project" value="UniProtKB-UniRule"/>
</dbReference>
<comment type="caution">
    <text evidence="12">The sequence shown here is derived from an EMBL/GenBank/DDBJ whole genome shotgun (WGS) entry which is preliminary data.</text>
</comment>
<evidence type="ECO:0000256" key="5">
    <source>
        <dbReference type="ARBA" id="ARBA00023274"/>
    </source>
</evidence>
<gene>
    <name evidence="7" type="primary">rplV</name>
    <name evidence="12" type="ORF">COU06_01350</name>
</gene>
<dbReference type="AlphaFoldDB" id="A0A2M6WK80"/>
<evidence type="ECO:0000256" key="7">
    <source>
        <dbReference type="HAMAP-Rule" id="MF_01331"/>
    </source>
</evidence>
<dbReference type="CDD" id="cd00336">
    <property type="entry name" value="Ribosomal_L22"/>
    <property type="match status" value="1"/>
</dbReference>
<dbReference type="InterPro" id="IPR018260">
    <property type="entry name" value="Ribosomal_uL22_CS"/>
</dbReference>
<sequence length="170" mass="18980">MKKGKTAQLKYLDVAPRKVRLVANTLRGMSVNEAQARLMLRPQRSTQGLLKLLRSAIANVKDKGQMDISSLVISEIYVDEGPILKRIMPRAQGRATPIHKVLSHVSITLTPGSVVSNRFEIIPKKKDKKVAKQSKKTIKQVSKEDVGKEKAKPQKSSAITKLFNRKSIEK</sequence>
<dbReference type="InterPro" id="IPR001063">
    <property type="entry name" value="Ribosomal_uL22"/>
</dbReference>
<evidence type="ECO:0000256" key="11">
    <source>
        <dbReference type="SAM" id="MobiDB-lite"/>
    </source>
</evidence>
<dbReference type="HAMAP" id="MF_01331_B">
    <property type="entry name" value="Ribosomal_uL22_B"/>
    <property type="match status" value="1"/>
</dbReference>
<evidence type="ECO:0000256" key="8">
    <source>
        <dbReference type="RuleBase" id="RU004005"/>
    </source>
</evidence>
<dbReference type="GO" id="GO:0019843">
    <property type="term" value="F:rRNA binding"/>
    <property type="evidence" value="ECO:0007669"/>
    <property type="project" value="UniProtKB-UniRule"/>
</dbReference>
<comment type="function">
    <text evidence="7">The globular domain of the protein is located near the polypeptide exit tunnel on the outside of the subunit, while an extended beta-hairpin is found that lines the wall of the exit tunnel in the center of the 70S ribosome.</text>
</comment>
<accession>A0A2M6WK80</accession>
<name>A0A2M6WK80_9BACT</name>
<dbReference type="PANTHER" id="PTHR13501:SF8">
    <property type="entry name" value="LARGE RIBOSOMAL SUBUNIT PROTEIN UL22M"/>
    <property type="match status" value="1"/>
</dbReference>
<keyword evidence="3 7" id="KW-0694">RNA-binding</keyword>
<reference evidence="13" key="1">
    <citation type="submission" date="2017-09" db="EMBL/GenBank/DDBJ databases">
        <title>Depth-based differentiation of microbial function through sediment-hosted aquifers and enrichment of novel symbionts in the deep terrestrial subsurface.</title>
        <authorList>
            <person name="Probst A.J."/>
            <person name="Ladd B."/>
            <person name="Jarett J.K."/>
            <person name="Geller-Mcgrath D.E."/>
            <person name="Sieber C.M.K."/>
            <person name="Emerson J.B."/>
            <person name="Anantharaman K."/>
            <person name="Thomas B.C."/>
            <person name="Malmstrom R."/>
            <person name="Stieglmeier M."/>
            <person name="Klingl A."/>
            <person name="Woyke T."/>
            <person name="Ryan C.M."/>
            <person name="Banfield J.F."/>
        </authorList>
    </citation>
    <scope>NUCLEOTIDE SEQUENCE [LARGE SCALE GENOMIC DNA]</scope>
</reference>
<comment type="subunit">
    <text evidence="7 9">Part of the 50S ribosomal subunit.</text>
</comment>
<evidence type="ECO:0000256" key="9">
    <source>
        <dbReference type="RuleBase" id="RU004006"/>
    </source>
</evidence>
<dbReference type="PANTHER" id="PTHR13501">
    <property type="entry name" value="CHLOROPLAST 50S RIBOSOMAL PROTEIN L22-RELATED"/>
    <property type="match status" value="1"/>
</dbReference>
<comment type="function">
    <text evidence="7 10">This protein binds specifically to 23S rRNA; its binding is stimulated by other ribosomal proteins, e.g., L4, L17, and L20. It is important during the early stages of 50S assembly. It makes multiple contacts with different domains of the 23S rRNA in the assembled 50S subunit and ribosome.</text>
</comment>
<evidence type="ECO:0000313" key="12">
    <source>
        <dbReference type="EMBL" id="PIT93179.1"/>
    </source>
</evidence>
<evidence type="ECO:0000256" key="3">
    <source>
        <dbReference type="ARBA" id="ARBA00022884"/>
    </source>
</evidence>
<evidence type="ECO:0000313" key="13">
    <source>
        <dbReference type="Proteomes" id="UP000229112"/>
    </source>
</evidence>
<organism evidence="12 13">
    <name type="scientific">Candidatus Harrisonbacteria bacterium CG10_big_fil_rev_8_21_14_0_10_38_8</name>
    <dbReference type="NCBI Taxonomy" id="1974582"/>
    <lineage>
        <taxon>Bacteria</taxon>
        <taxon>Candidatus Harrisoniibacteriota</taxon>
    </lineage>
</organism>
<dbReference type="NCBIfam" id="TIGR01044">
    <property type="entry name" value="rplV_bact"/>
    <property type="match status" value="1"/>
</dbReference>
<protein>
    <recommendedName>
        <fullName evidence="6 7">Large ribosomal subunit protein uL22</fullName>
    </recommendedName>
</protein>
<dbReference type="InterPro" id="IPR005727">
    <property type="entry name" value="Ribosomal_uL22_bac/chlpt-type"/>
</dbReference>
<keyword evidence="4 7" id="KW-0689">Ribosomal protein</keyword>
<evidence type="ECO:0000256" key="10">
    <source>
        <dbReference type="RuleBase" id="RU004008"/>
    </source>
</evidence>
<dbReference type="Proteomes" id="UP000229112">
    <property type="component" value="Unassembled WGS sequence"/>
</dbReference>
<dbReference type="EMBL" id="PFAY01000010">
    <property type="protein sequence ID" value="PIT93179.1"/>
    <property type="molecule type" value="Genomic_DNA"/>
</dbReference>
<proteinExistence type="inferred from homology"/>
<evidence type="ECO:0000256" key="4">
    <source>
        <dbReference type="ARBA" id="ARBA00022980"/>
    </source>
</evidence>
<dbReference type="SUPFAM" id="SSF54843">
    <property type="entry name" value="Ribosomal protein L22"/>
    <property type="match status" value="1"/>
</dbReference>
<dbReference type="GO" id="GO:0022625">
    <property type="term" value="C:cytosolic large ribosomal subunit"/>
    <property type="evidence" value="ECO:0007669"/>
    <property type="project" value="TreeGrafter"/>
</dbReference>
<keyword evidence="2 7" id="KW-0699">rRNA-binding</keyword>
<dbReference type="GO" id="GO:0003735">
    <property type="term" value="F:structural constituent of ribosome"/>
    <property type="evidence" value="ECO:0007669"/>
    <property type="project" value="InterPro"/>
</dbReference>
<keyword evidence="5 7" id="KW-0687">Ribonucleoprotein</keyword>
<feature type="compositionally biased region" description="Basic and acidic residues" evidence="11">
    <location>
        <begin position="141"/>
        <end position="152"/>
    </location>
</feature>
<comment type="similarity">
    <text evidence="1 7 8">Belongs to the universal ribosomal protein uL22 family.</text>
</comment>
<evidence type="ECO:0000256" key="6">
    <source>
        <dbReference type="ARBA" id="ARBA00035207"/>
    </source>
</evidence>
<evidence type="ECO:0000256" key="2">
    <source>
        <dbReference type="ARBA" id="ARBA00022730"/>
    </source>
</evidence>
<dbReference type="Gene3D" id="3.90.470.10">
    <property type="entry name" value="Ribosomal protein L22/L17"/>
    <property type="match status" value="1"/>
</dbReference>
<dbReference type="InterPro" id="IPR047867">
    <property type="entry name" value="Ribosomal_uL22_bac/org-type"/>
</dbReference>
<evidence type="ECO:0000256" key="1">
    <source>
        <dbReference type="ARBA" id="ARBA00009451"/>
    </source>
</evidence>
<feature type="region of interest" description="Disordered" evidence="11">
    <location>
        <begin position="130"/>
        <end position="170"/>
    </location>
</feature>